<evidence type="ECO:0000256" key="6">
    <source>
        <dbReference type="ARBA" id="ARBA00023136"/>
    </source>
</evidence>
<proteinExistence type="inferred from homology"/>
<evidence type="ECO:0000313" key="9">
    <source>
        <dbReference type="Proteomes" id="UP001596501"/>
    </source>
</evidence>
<comment type="caution">
    <text evidence="8">The sequence shown here is derived from an EMBL/GenBank/DDBJ whole genome shotgun (WGS) entry which is preliminary data.</text>
</comment>
<comment type="subcellular location">
    <subcellularLocation>
        <location evidence="1">Cell membrane</location>
        <topology evidence="1">Multi-pass membrane protein</topology>
    </subcellularLocation>
</comment>
<comment type="similarity">
    <text evidence="2">Belongs to the polysaccharide synthase family.</text>
</comment>
<evidence type="ECO:0000256" key="4">
    <source>
        <dbReference type="ARBA" id="ARBA00022692"/>
    </source>
</evidence>
<keyword evidence="4 7" id="KW-0812">Transmembrane</keyword>
<reference evidence="9" key="1">
    <citation type="journal article" date="2019" name="Int. J. Syst. Evol. Microbiol.">
        <title>The Global Catalogue of Microorganisms (GCM) 10K type strain sequencing project: providing services to taxonomists for standard genome sequencing and annotation.</title>
        <authorList>
            <consortium name="The Broad Institute Genomics Platform"/>
            <consortium name="The Broad Institute Genome Sequencing Center for Infectious Disease"/>
            <person name="Wu L."/>
            <person name="Ma J."/>
        </authorList>
    </citation>
    <scope>NUCLEOTIDE SEQUENCE [LARGE SCALE GENOMIC DNA]</scope>
    <source>
        <strain evidence="9">CGMCC 1.12371</strain>
    </source>
</reference>
<dbReference type="InterPro" id="IPR050833">
    <property type="entry name" value="Poly_Biosynth_Transport"/>
</dbReference>
<sequence length="435" mass="48460">MTRVIRRYIQFALAPFNRSHAHFVSSSALVMVFPLISAPIVARLYSPNDFGIYAVFFSLATITSTVSTLELRNIAFLEESRERGAHGVLLTLSTVFLISLALLFAVVFLPDAWLIHLFGVAFIPFLIWLPVTVFLMGAGLALNAWATREKEFNVLARNNLVLGLSTMLLQIGIGSFSPGPIGLIVANMLGLVLGGTLLAVLFAKAFRSLQLQFSLRSGFGQFRTHYRLTLWMMPGTLVNSMSQFLPDLLINRFFGPALLGQYSLAMRMINMPISILGSSLQGFFQQQASEEFNRDGRCTASFWRFALLGIVSVLVFILPVILVVPYLFPLIFGSQWTEAGTLIQAVAFLTIVRFISSPLSYVWIIRGRQRLNFIWQIGQLVIGLGTLVLPSLIDPQITLFSTLWIYSVGVGCWYVLAIVISYSLSRRGQTKHEPM</sequence>
<keyword evidence="3" id="KW-1003">Cell membrane</keyword>
<feature type="transmembrane region" description="Helical" evidence="7">
    <location>
        <begin position="305"/>
        <end position="328"/>
    </location>
</feature>
<feature type="transmembrane region" description="Helical" evidence="7">
    <location>
        <begin position="179"/>
        <end position="203"/>
    </location>
</feature>
<dbReference type="Pfam" id="PF13440">
    <property type="entry name" value="Polysacc_synt_3"/>
    <property type="match status" value="1"/>
</dbReference>
<feature type="transmembrane region" description="Helical" evidence="7">
    <location>
        <begin position="21"/>
        <end position="44"/>
    </location>
</feature>
<gene>
    <name evidence="8" type="ORF">ACFQPB_03070</name>
</gene>
<dbReference type="PANTHER" id="PTHR30250:SF10">
    <property type="entry name" value="LIPOPOLYSACCHARIDE BIOSYNTHESIS PROTEIN WZXC"/>
    <property type="match status" value="1"/>
</dbReference>
<feature type="transmembrane region" description="Helical" evidence="7">
    <location>
        <begin position="371"/>
        <end position="392"/>
    </location>
</feature>
<dbReference type="PANTHER" id="PTHR30250">
    <property type="entry name" value="PST FAMILY PREDICTED COLANIC ACID TRANSPORTER"/>
    <property type="match status" value="1"/>
</dbReference>
<feature type="transmembrane region" description="Helical" evidence="7">
    <location>
        <begin position="404"/>
        <end position="425"/>
    </location>
</feature>
<evidence type="ECO:0000256" key="3">
    <source>
        <dbReference type="ARBA" id="ARBA00022475"/>
    </source>
</evidence>
<evidence type="ECO:0000313" key="8">
    <source>
        <dbReference type="EMBL" id="MFC7407837.1"/>
    </source>
</evidence>
<accession>A0ABW2QGW1</accession>
<evidence type="ECO:0000256" key="1">
    <source>
        <dbReference type="ARBA" id="ARBA00004651"/>
    </source>
</evidence>
<evidence type="ECO:0000256" key="7">
    <source>
        <dbReference type="SAM" id="Phobius"/>
    </source>
</evidence>
<evidence type="ECO:0000256" key="2">
    <source>
        <dbReference type="ARBA" id="ARBA00007430"/>
    </source>
</evidence>
<keyword evidence="5 7" id="KW-1133">Transmembrane helix</keyword>
<keyword evidence="6 7" id="KW-0472">Membrane</keyword>
<organism evidence="8 9">
    <name type="scientific">Hydrogenophaga atypica</name>
    <dbReference type="NCBI Taxonomy" id="249409"/>
    <lineage>
        <taxon>Bacteria</taxon>
        <taxon>Pseudomonadati</taxon>
        <taxon>Pseudomonadota</taxon>
        <taxon>Betaproteobacteria</taxon>
        <taxon>Burkholderiales</taxon>
        <taxon>Comamonadaceae</taxon>
        <taxon>Hydrogenophaga</taxon>
    </lineage>
</organism>
<feature type="transmembrane region" description="Helical" evidence="7">
    <location>
        <begin position="115"/>
        <end position="142"/>
    </location>
</feature>
<protein>
    <submittedName>
        <fullName evidence="8">Lipopolysaccharide biosynthesis protein</fullName>
    </submittedName>
</protein>
<feature type="transmembrane region" description="Helical" evidence="7">
    <location>
        <begin position="154"/>
        <end position="173"/>
    </location>
</feature>
<feature type="transmembrane region" description="Helical" evidence="7">
    <location>
        <begin position="340"/>
        <end position="364"/>
    </location>
</feature>
<feature type="transmembrane region" description="Helical" evidence="7">
    <location>
        <begin position="89"/>
        <end position="109"/>
    </location>
</feature>
<keyword evidence="9" id="KW-1185">Reference proteome</keyword>
<feature type="transmembrane region" description="Helical" evidence="7">
    <location>
        <begin position="50"/>
        <end position="69"/>
    </location>
</feature>
<dbReference type="Proteomes" id="UP001596501">
    <property type="component" value="Unassembled WGS sequence"/>
</dbReference>
<name>A0ABW2QGW1_9BURK</name>
<dbReference type="EMBL" id="JBHTCA010000002">
    <property type="protein sequence ID" value="MFC7407837.1"/>
    <property type="molecule type" value="Genomic_DNA"/>
</dbReference>
<evidence type="ECO:0000256" key="5">
    <source>
        <dbReference type="ARBA" id="ARBA00022989"/>
    </source>
</evidence>